<evidence type="ECO:0000256" key="1">
    <source>
        <dbReference type="SAM" id="MobiDB-lite"/>
    </source>
</evidence>
<proteinExistence type="predicted"/>
<dbReference type="Proteomes" id="UP001187343">
    <property type="component" value="Unassembled WGS sequence"/>
</dbReference>
<organism evidence="2 3">
    <name type="scientific">Cirrhinus molitorella</name>
    <name type="common">mud carp</name>
    <dbReference type="NCBI Taxonomy" id="172907"/>
    <lineage>
        <taxon>Eukaryota</taxon>
        <taxon>Metazoa</taxon>
        <taxon>Chordata</taxon>
        <taxon>Craniata</taxon>
        <taxon>Vertebrata</taxon>
        <taxon>Euteleostomi</taxon>
        <taxon>Actinopterygii</taxon>
        <taxon>Neopterygii</taxon>
        <taxon>Teleostei</taxon>
        <taxon>Ostariophysi</taxon>
        <taxon>Cypriniformes</taxon>
        <taxon>Cyprinidae</taxon>
        <taxon>Labeoninae</taxon>
        <taxon>Labeonini</taxon>
        <taxon>Cirrhinus</taxon>
    </lineage>
</organism>
<gene>
    <name evidence="2" type="ORF">Q8A67_012407</name>
</gene>
<accession>A0AA88PM99</accession>
<reference evidence="2" key="1">
    <citation type="submission" date="2023-08" db="EMBL/GenBank/DDBJ databases">
        <title>Chromosome-level Genome Assembly of mud carp (Cirrhinus molitorella).</title>
        <authorList>
            <person name="Liu H."/>
        </authorList>
    </citation>
    <scope>NUCLEOTIDE SEQUENCE</scope>
    <source>
        <strain evidence="2">Prfri</strain>
        <tissue evidence="2">Muscle</tissue>
    </source>
</reference>
<name>A0AA88PM99_9TELE</name>
<keyword evidence="3" id="KW-1185">Reference proteome</keyword>
<dbReference type="EMBL" id="JAUYZG010000012">
    <property type="protein sequence ID" value="KAK2892419.1"/>
    <property type="molecule type" value="Genomic_DNA"/>
</dbReference>
<sequence>MSQNPLVDFEISDSDDELVPPSPTVRRSSRLLSKDSPWALWPFISTLEAAGIPFNRDMPRQDLLLLASNVLGCPPSVYEEEPQYIT</sequence>
<evidence type="ECO:0000313" key="2">
    <source>
        <dbReference type="EMBL" id="KAK2892419.1"/>
    </source>
</evidence>
<feature type="region of interest" description="Disordered" evidence="1">
    <location>
        <begin position="1"/>
        <end position="27"/>
    </location>
</feature>
<evidence type="ECO:0000313" key="3">
    <source>
        <dbReference type="Proteomes" id="UP001187343"/>
    </source>
</evidence>
<comment type="caution">
    <text evidence="2">The sequence shown here is derived from an EMBL/GenBank/DDBJ whole genome shotgun (WGS) entry which is preliminary data.</text>
</comment>
<protein>
    <submittedName>
        <fullName evidence="2">Uncharacterized protein</fullName>
    </submittedName>
</protein>
<dbReference type="AlphaFoldDB" id="A0AA88PM99"/>